<dbReference type="SMART" id="SM00097">
    <property type="entry name" value="WNT1"/>
    <property type="match status" value="1"/>
</dbReference>
<evidence type="ECO:0000256" key="8">
    <source>
        <dbReference type="ARBA" id="ARBA00023180"/>
    </source>
</evidence>
<protein>
    <recommendedName>
        <fullName evidence="10">Protein Wnt</fullName>
    </recommendedName>
</protein>
<dbReference type="GO" id="GO:0045165">
    <property type="term" value="P:cell fate commitment"/>
    <property type="evidence" value="ECO:0007669"/>
    <property type="project" value="TreeGrafter"/>
</dbReference>
<accession>A0A0D6M7Q9</accession>
<evidence type="ECO:0000256" key="9">
    <source>
        <dbReference type="ARBA" id="ARBA00023288"/>
    </source>
</evidence>
<keyword evidence="9" id="KW-0449">Lipoprotein</keyword>
<sequence length="186" mass="20634">MSGSCEIKTCWDTLPSFREIGMIIKDKFDGASEVTIEEEDAQPRIVMKNSQFKRHTNADLIYMSPSPDFCDADPARGIFGTKGRECNVTSQGVDGCQLVRVSHSVVLQLVTEHLVAAVLQPRLRATRVLRGRPVQLQVPLLLSRRVRAVRATHREALLSVNPTSVVPLPYAALATAVPYHRVVVEF</sequence>
<name>A0A0D6M7Q9_9BILA</name>
<proteinExistence type="inferred from homology"/>
<gene>
    <name evidence="11" type="ORF">ANCCEY_01338</name>
</gene>
<keyword evidence="6 10" id="KW-0879">Wnt signaling pathway</keyword>
<dbReference type="InterPro" id="IPR005817">
    <property type="entry name" value="Wnt"/>
</dbReference>
<evidence type="ECO:0000313" key="11">
    <source>
        <dbReference type="EMBL" id="EPB79518.1"/>
    </source>
</evidence>
<dbReference type="GO" id="GO:0005615">
    <property type="term" value="C:extracellular space"/>
    <property type="evidence" value="ECO:0007669"/>
    <property type="project" value="TreeGrafter"/>
</dbReference>
<comment type="function">
    <text evidence="10">Ligand for members of the frizzled family of seven transmembrane receptors.</text>
</comment>
<dbReference type="Proteomes" id="UP000054495">
    <property type="component" value="Unassembled WGS sequence"/>
</dbReference>
<dbReference type="GO" id="GO:0005109">
    <property type="term" value="F:frizzled binding"/>
    <property type="evidence" value="ECO:0007669"/>
    <property type="project" value="TreeGrafter"/>
</dbReference>
<keyword evidence="5" id="KW-0272">Extracellular matrix</keyword>
<dbReference type="GO" id="GO:0060070">
    <property type="term" value="P:canonical Wnt signaling pathway"/>
    <property type="evidence" value="ECO:0007669"/>
    <property type="project" value="TreeGrafter"/>
</dbReference>
<dbReference type="GO" id="GO:0005125">
    <property type="term" value="F:cytokine activity"/>
    <property type="evidence" value="ECO:0007669"/>
    <property type="project" value="TreeGrafter"/>
</dbReference>
<evidence type="ECO:0000256" key="2">
    <source>
        <dbReference type="ARBA" id="ARBA00005683"/>
    </source>
</evidence>
<evidence type="ECO:0000256" key="6">
    <source>
        <dbReference type="ARBA" id="ARBA00022687"/>
    </source>
</evidence>
<evidence type="ECO:0000256" key="4">
    <source>
        <dbReference type="ARBA" id="ARBA00022525"/>
    </source>
</evidence>
<evidence type="ECO:0000256" key="1">
    <source>
        <dbReference type="ARBA" id="ARBA00004498"/>
    </source>
</evidence>
<keyword evidence="4" id="KW-0964">Secreted</keyword>
<dbReference type="EMBL" id="KE124792">
    <property type="protein sequence ID" value="EPB79518.1"/>
    <property type="molecule type" value="Genomic_DNA"/>
</dbReference>
<keyword evidence="3 10" id="KW-0217">Developmental protein</keyword>
<dbReference type="Pfam" id="PF00110">
    <property type="entry name" value="wnt"/>
    <property type="match status" value="1"/>
</dbReference>
<dbReference type="AlphaFoldDB" id="A0A0D6M7Q9"/>
<comment type="similarity">
    <text evidence="2 10">Belongs to the Wnt family.</text>
</comment>
<evidence type="ECO:0000256" key="7">
    <source>
        <dbReference type="ARBA" id="ARBA00023157"/>
    </source>
</evidence>
<evidence type="ECO:0000313" key="12">
    <source>
        <dbReference type="Proteomes" id="UP000054495"/>
    </source>
</evidence>
<dbReference type="PANTHER" id="PTHR12027">
    <property type="entry name" value="WNT RELATED"/>
    <property type="match status" value="1"/>
</dbReference>
<evidence type="ECO:0000256" key="10">
    <source>
        <dbReference type="RuleBase" id="RU003500"/>
    </source>
</evidence>
<evidence type="ECO:0000256" key="5">
    <source>
        <dbReference type="ARBA" id="ARBA00022530"/>
    </source>
</evidence>
<dbReference type="PANTHER" id="PTHR12027:SF101">
    <property type="entry name" value="PROTEIN WNT-4"/>
    <property type="match status" value="1"/>
</dbReference>
<evidence type="ECO:0000256" key="3">
    <source>
        <dbReference type="ARBA" id="ARBA00022473"/>
    </source>
</evidence>
<keyword evidence="8" id="KW-0325">Glycoprotein</keyword>
<keyword evidence="7" id="KW-1015">Disulfide bond</keyword>
<comment type="subcellular location">
    <subcellularLocation>
        <location evidence="1 10">Secreted</location>
        <location evidence="1 10">Extracellular space</location>
        <location evidence="1 10">Extracellular matrix</location>
    </subcellularLocation>
</comment>
<keyword evidence="12" id="KW-1185">Reference proteome</keyword>
<organism evidence="11 12">
    <name type="scientific">Ancylostoma ceylanicum</name>
    <dbReference type="NCBI Taxonomy" id="53326"/>
    <lineage>
        <taxon>Eukaryota</taxon>
        <taxon>Metazoa</taxon>
        <taxon>Ecdysozoa</taxon>
        <taxon>Nematoda</taxon>
        <taxon>Chromadorea</taxon>
        <taxon>Rhabditida</taxon>
        <taxon>Rhabditina</taxon>
        <taxon>Rhabditomorpha</taxon>
        <taxon>Strongyloidea</taxon>
        <taxon>Ancylostomatidae</taxon>
        <taxon>Ancylostomatinae</taxon>
        <taxon>Ancylostoma</taxon>
    </lineage>
</organism>
<dbReference type="GO" id="GO:0030182">
    <property type="term" value="P:neuron differentiation"/>
    <property type="evidence" value="ECO:0007669"/>
    <property type="project" value="TreeGrafter"/>
</dbReference>
<reference evidence="11 12" key="1">
    <citation type="submission" date="2013-05" db="EMBL/GenBank/DDBJ databases">
        <title>Draft genome of the parasitic nematode Anyclostoma ceylanicum.</title>
        <authorList>
            <person name="Mitreva M."/>
        </authorList>
    </citation>
    <scope>NUCLEOTIDE SEQUENCE [LARGE SCALE GENOMIC DNA]</scope>
</reference>